<organism evidence="3 4">
    <name type="scientific">Nocardioides endophyticus</name>
    <dbReference type="NCBI Taxonomy" id="1353775"/>
    <lineage>
        <taxon>Bacteria</taxon>
        <taxon>Bacillati</taxon>
        <taxon>Actinomycetota</taxon>
        <taxon>Actinomycetes</taxon>
        <taxon>Propionibacteriales</taxon>
        <taxon>Nocardioidaceae</taxon>
        <taxon>Nocardioides</taxon>
    </lineage>
</organism>
<dbReference type="RefSeq" id="WP_345529076.1">
    <property type="nucleotide sequence ID" value="NZ_BAABKN010000027.1"/>
</dbReference>
<dbReference type="PANTHER" id="PTHR46696:SF6">
    <property type="entry name" value="P450, PUTATIVE (EUROFUNG)-RELATED"/>
    <property type="match status" value="1"/>
</dbReference>
<dbReference type="PROSITE" id="PS00086">
    <property type="entry name" value="CYTOCHROME_P450"/>
    <property type="match status" value="1"/>
</dbReference>
<proteinExistence type="inferred from homology"/>
<name>A0ABP8ZCI4_9ACTN</name>
<dbReference type="Gene3D" id="1.10.630.10">
    <property type="entry name" value="Cytochrome P450"/>
    <property type="match status" value="1"/>
</dbReference>
<evidence type="ECO:0000313" key="3">
    <source>
        <dbReference type="EMBL" id="GAA4752984.1"/>
    </source>
</evidence>
<dbReference type="InterPro" id="IPR002397">
    <property type="entry name" value="Cyt_P450_B"/>
</dbReference>
<dbReference type="InterPro" id="IPR017972">
    <property type="entry name" value="Cyt_P450_CS"/>
</dbReference>
<dbReference type="Pfam" id="PF00067">
    <property type="entry name" value="p450"/>
    <property type="match status" value="1"/>
</dbReference>
<dbReference type="InterPro" id="IPR036396">
    <property type="entry name" value="Cyt_P450_sf"/>
</dbReference>
<sequence length="399" mass="44520">MTTTQDDQTASDFSYKLSHFDLFSEADSLVKWEIFDWAREQAPVARTDGNGGFWVLTRYQDVRRVMEDWQTFSSTESPLVPTGLPSLAPIDDDPPFQNELRKLLNPLFSRSALAPFEQPMHDTARELIDGWIDNGRVEILNGYAGPYIGKMLTKVIFNDLSDEELAAAQSLALDVAEHPSAEVYAALFAMCTDYLERAKARGVTGDGLISRLINGRINGEPIGIEKQIGCLGIFVMGGLDTTRAAIGNITYRLTQNPGLEDRLRDPAWVRRDMDEFLRLDSPVAAMARVATRDVELNGVLIKKGERVQARFDAANRDPEKFRDPESLVFDEARSGHAAFGMGVHRCVGSNMARMQLEIGFEELLKRVKNIRLAPTAEIAWAPGQSNALHAVDIEFDRID</sequence>
<evidence type="ECO:0000256" key="1">
    <source>
        <dbReference type="ARBA" id="ARBA00010617"/>
    </source>
</evidence>
<evidence type="ECO:0000256" key="2">
    <source>
        <dbReference type="RuleBase" id="RU000461"/>
    </source>
</evidence>
<dbReference type="SUPFAM" id="SSF48264">
    <property type="entry name" value="Cytochrome P450"/>
    <property type="match status" value="1"/>
</dbReference>
<comment type="caution">
    <text evidence="3">The sequence shown here is derived from an EMBL/GenBank/DDBJ whole genome shotgun (WGS) entry which is preliminary data.</text>
</comment>
<comment type="similarity">
    <text evidence="1 2">Belongs to the cytochrome P450 family.</text>
</comment>
<dbReference type="Proteomes" id="UP001499882">
    <property type="component" value="Unassembled WGS sequence"/>
</dbReference>
<dbReference type="EMBL" id="BAABKN010000027">
    <property type="protein sequence ID" value="GAA4752984.1"/>
    <property type="molecule type" value="Genomic_DNA"/>
</dbReference>
<gene>
    <name evidence="3" type="ORF">GCM10023350_42860</name>
</gene>
<keyword evidence="4" id="KW-1185">Reference proteome</keyword>
<keyword evidence="2" id="KW-0560">Oxidoreductase</keyword>
<keyword evidence="2" id="KW-0408">Iron</keyword>
<keyword evidence="2" id="KW-0503">Monooxygenase</keyword>
<keyword evidence="2" id="KW-0479">Metal-binding</keyword>
<dbReference type="PRINTS" id="PR00359">
    <property type="entry name" value="BP450"/>
</dbReference>
<dbReference type="InterPro" id="IPR001128">
    <property type="entry name" value="Cyt_P450"/>
</dbReference>
<accession>A0ABP8ZCI4</accession>
<protein>
    <submittedName>
        <fullName evidence="3">Cytochrome P450</fullName>
    </submittedName>
</protein>
<dbReference type="PANTHER" id="PTHR46696">
    <property type="entry name" value="P450, PUTATIVE (EUROFUNG)-RELATED"/>
    <property type="match status" value="1"/>
</dbReference>
<reference evidence="4" key="1">
    <citation type="journal article" date="2019" name="Int. J. Syst. Evol. Microbiol.">
        <title>The Global Catalogue of Microorganisms (GCM) 10K type strain sequencing project: providing services to taxonomists for standard genome sequencing and annotation.</title>
        <authorList>
            <consortium name="The Broad Institute Genomics Platform"/>
            <consortium name="The Broad Institute Genome Sequencing Center for Infectious Disease"/>
            <person name="Wu L."/>
            <person name="Ma J."/>
        </authorList>
    </citation>
    <scope>NUCLEOTIDE SEQUENCE [LARGE SCALE GENOMIC DNA]</scope>
    <source>
        <strain evidence="4">JCM 18532</strain>
    </source>
</reference>
<keyword evidence="2" id="KW-0349">Heme</keyword>
<evidence type="ECO:0000313" key="4">
    <source>
        <dbReference type="Proteomes" id="UP001499882"/>
    </source>
</evidence>